<accession>A0A2G1XMG0</accession>
<feature type="transmembrane region" description="Helical" evidence="4">
    <location>
        <begin position="437"/>
        <end position="458"/>
    </location>
</feature>
<protein>
    <recommendedName>
        <fullName evidence="1">D-inositol 3-phosphate glycosyltransferase</fullName>
    </recommendedName>
</protein>
<dbReference type="InterPro" id="IPR001296">
    <property type="entry name" value="Glyco_trans_1"/>
</dbReference>
<feature type="domain" description="Glycosyl transferase family 1" evidence="5">
    <location>
        <begin position="200"/>
        <end position="356"/>
    </location>
</feature>
<keyword evidence="4" id="KW-0812">Transmembrane</keyword>
<feature type="transmembrane region" description="Helical" evidence="4">
    <location>
        <begin position="397"/>
        <end position="416"/>
    </location>
</feature>
<dbReference type="Gene3D" id="3.40.50.2000">
    <property type="entry name" value="Glycogen Phosphorylase B"/>
    <property type="match status" value="2"/>
</dbReference>
<sequence length="459" mass="50707">MRIAFLLNNAYAIGGTTRTTFNLAASLAERHDVRLVSVFRHRAAPLLEAPPEVPLTALVDRRQGTADMADPRTRQPGVHFPAGDSRASLYHRLAEQRIIDWLAETDADAVISTRTGLNVLLARFGPRDALRIGQEHLTHDTHPHRLRRELQRWYPHLDALVTMTRADARAHRTGLRLPYEMIEAIPNSVPATTLPPADCTAKVVVAAGRLTRVKRYHMLIEAFARISAQRPDWTLRIYGGGPEKDRLAADIDRRGLHDRVRLMGAVTPLDPEWANGSIAAVTSAQESFGMTITEAMRCGLPVVSTDCPHGPREIIRDGVDGLLVPRDDVHAYSAALLRLMDDQQLRTRMGAAARERVASAFAPQDAARRYDELLTALRARRSSLPSDTPGLREGPRLLGAAALYRATGALLAHGALRRLRRLRRTPLGARVGAKRRHVQWSFALFAAVATLVFLAGVIT</sequence>
<keyword evidence="3 7" id="KW-0808">Transferase</keyword>
<dbReference type="SUPFAM" id="SSF53756">
    <property type="entry name" value="UDP-Glycosyltransferase/glycogen phosphorylase"/>
    <property type="match status" value="1"/>
</dbReference>
<evidence type="ECO:0000256" key="3">
    <source>
        <dbReference type="ARBA" id="ARBA00022679"/>
    </source>
</evidence>
<evidence type="ECO:0000256" key="1">
    <source>
        <dbReference type="ARBA" id="ARBA00021292"/>
    </source>
</evidence>
<dbReference type="CDD" id="cd03820">
    <property type="entry name" value="GT4_AmsD-like"/>
    <property type="match status" value="1"/>
</dbReference>
<keyword evidence="4" id="KW-1133">Transmembrane helix</keyword>
<evidence type="ECO:0000259" key="5">
    <source>
        <dbReference type="Pfam" id="PF00534"/>
    </source>
</evidence>
<evidence type="ECO:0000313" key="8">
    <source>
        <dbReference type="Proteomes" id="UP000222531"/>
    </source>
</evidence>
<name>A0A2G1XMG0_STRCJ</name>
<dbReference type="GO" id="GO:0016757">
    <property type="term" value="F:glycosyltransferase activity"/>
    <property type="evidence" value="ECO:0007669"/>
    <property type="project" value="UniProtKB-KW"/>
</dbReference>
<keyword evidence="2" id="KW-0328">Glycosyltransferase</keyword>
<organism evidence="7 8">
    <name type="scientific">Streptomyces cinnamoneus</name>
    <name type="common">Streptoverticillium cinnamoneum</name>
    <dbReference type="NCBI Taxonomy" id="53446"/>
    <lineage>
        <taxon>Bacteria</taxon>
        <taxon>Bacillati</taxon>
        <taxon>Actinomycetota</taxon>
        <taxon>Actinomycetes</taxon>
        <taxon>Kitasatosporales</taxon>
        <taxon>Streptomycetaceae</taxon>
        <taxon>Streptomyces</taxon>
        <taxon>Streptomyces cinnamoneus group</taxon>
    </lineage>
</organism>
<evidence type="ECO:0000256" key="2">
    <source>
        <dbReference type="ARBA" id="ARBA00022676"/>
    </source>
</evidence>
<reference evidence="7 8" key="1">
    <citation type="journal article" date="2017" name="Biochemistry">
        <title>Identification of the Biosynthetic Pathway for the Antibiotic Bicyclomycin.</title>
        <authorList>
            <person name="Patteson J."/>
            <person name="Cai W."/>
            <person name="Johnson R.A."/>
            <person name="Santa Maria K."/>
            <person name="Li B."/>
        </authorList>
    </citation>
    <scope>NUCLEOTIDE SEQUENCE [LARGE SCALE GENOMIC DNA]</scope>
    <source>
        <strain evidence="7 8">ATCC 21532</strain>
    </source>
</reference>
<dbReference type="InterPro" id="IPR028098">
    <property type="entry name" value="Glyco_trans_4-like_N"/>
</dbReference>
<evidence type="ECO:0000313" key="7">
    <source>
        <dbReference type="EMBL" id="PHQ52418.1"/>
    </source>
</evidence>
<feature type="domain" description="Glycosyltransferase subfamily 4-like N-terminal" evidence="6">
    <location>
        <begin position="13"/>
        <end position="190"/>
    </location>
</feature>
<dbReference type="AlphaFoldDB" id="A0A2G1XMG0"/>
<evidence type="ECO:0000256" key="4">
    <source>
        <dbReference type="SAM" id="Phobius"/>
    </source>
</evidence>
<dbReference type="Pfam" id="PF00534">
    <property type="entry name" value="Glycos_transf_1"/>
    <property type="match status" value="1"/>
</dbReference>
<dbReference type="EMBL" id="NHZO01000084">
    <property type="protein sequence ID" value="PHQ52418.1"/>
    <property type="molecule type" value="Genomic_DNA"/>
</dbReference>
<comment type="caution">
    <text evidence="7">The sequence shown here is derived from an EMBL/GenBank/DDBJ whole genome shotgun (WGS) entry which is preliminary data.</text>
</comment>
<dbReference type="Pfam" id="PF13439">
    <property type="entry name" value="Glyco_transf_4"/>
    <property type="match status" value="1"/>
</dbReference>
<keyword evidence="4" id="KW-0472">Membrane</keyword>
<gene>
    <name evidence="7" type="ORF">BLA24_08035</name>
</gene>
<dbReference type="PANTHER" id="PTHR12526:SF627">
    <property type="entry name" value="D-RHAMNOSYLTRANSFERASE WBPZ"/>
    <property type="match status" value="1"/>
</dbReference>
<dbReference type="Proteomes" id="UP000222531">
    <property type="component" value="Unassembled WGS sequence"/>
</dbReference>
<evidence type="ECO:0000259" key="6">
    <source>
        <dbReference type="Pfam" id="PF13439"/>
    </source>
</evidence>
<dbReference type="OrthoDB" id="570545at2"/>
<proteinExistence type="predicted"/>
<dbReference type="PANTHER" id="PTHR12526">
    <property type="entry name" value="GLYCOSYLTRANSFERASE"/>
    <property type="match status" value="1"/>
</dbReference>
<dbReference type="RefSeq" id="WP_099198503.1">
    <property type="nucleotide sequence ID" value="NZ_JBIRXA010000022.1"/>
</dbReference>
<keyword evidence="8" id="KW-1185">Reference proteome</keyword>